<organism evidence="1 4">
    <name type="scientific">Rotaria magnacalcarata</name>
    <dbReference type="NCBI Taxonomy" id="392030"/>
    <lineage>
        <taxon>Eukaryota</taxon>
        <taxon>Metazoa</taxon>
        <taxon>Spiralia</taxon>
        <taxon>Gnathifera</taxon>
        <taxon>Rotifera</taxon>
        <taxon>Eurotatoria</taxon>
        <taxon>Bdelloidea</taxon>
        <taxon>Philodinida</taxon>
        <taxon>Philodinidae</taxon>
        <taxon>Rotaria</taxon>
    </lineage>
</organism>
<comment type="caution">
    <text evidence="1">The sequence shown here is derived from an EMBL/GenBank/DDBJ whole genome shotgun (WGS) entry which is preliminary data.</text>
</comment>
<gene>
    <name evidence="3" type="ORF">BYL167_LOCUS21155</name>
    <name evidence="1" type="ORF">GIL414_LOCUS18127</name>
    <name evidence="2" type="ORF">SMN809_LOCUS18523</name>
</gene>
<evidence type="ECO:0000313" key="4">
    <source>
        <dbReference type="Proteomes" id="UP000681720"/>
    </source>
</evidence>
<dbReference type="Proteomes" id="UP000676336">
    <property type="component" value="Unassembled WGS sequence"/>
</dbReference>
<dbReference type="Proteomes" id="UP000681967">
    <property type="component" value="Unassembled WGS sequence"/>
</dbReference>
<dbReference type="EMBL" id="CAJOBH010009543">
    <property type="protein sequence ID" value="CAF4143655.1"/>
    <property type="molecule type" value="Genomic_DNA"/>
</dbReference>
<dbReference type="EMBL" id="CAJOBJ010008837">
    <property type="protein sequence ID" value="CAF4122728.1"/>
    <property type="molecule type" value="Genomic_DNA"/>
</dbReference>
<name>A0A8S2QTL6_9BILA</name>
<evidence type="ECO:0000313" key="3">
    <source>
        <dbReference type="EMBL" id="CAF4143655.1"/>
    </source>
</evidence>
<accession>A0A8S2QTL6</accession>
<reference evidence="1" key="1">
    <citation type="submission" date="2021-02" db="EMBL/GenBank/DDBJ databases">
        <authorList>
            <person name="Nowell W R."/>
        </authorList>
    </citation>
    <scope>NUCLEOTIDE SEQUENCE</scope>
</reference>
<evidence type="ECO:0000313" key="1">
    <source>
        <dbReference type="EMBL" id="CAF4122728.1"/>
    </source>
</evidence>
<proteinExistence type="predicted"/>
<dbReference type="EMBL" id="CAJOBI010008943">
    <property type="protein sequence ID" value="CAF4125969.1"/>
    <property type="molecule type" value="Genomic_DNA"/>
</dbReference>
<dbReference type="Proteomes" id="UP000681720">
    <property type="component" value="Unassembled WGS sequence"/>
</dbReference>
<sequence length="86" mass="9727">MKGILKTTTPLSIHNPLPTFDEIRLLLINSSSSIKIIKNQMNIAILLLQLQIESFLRVYAIFTERKSALEKVAMMLTDPSCLNHSD</sequence>
<dbReference type="AlphaFoldDB" id="A0A8S2QTL6"/>
<protein>
    <submittedName>
        <fullName evidence="1">Uncharacterized protein</fullName>
    </submittedName>
</protein>
<evidence type="ECO:0000313" key="2">
    <source>
        <dbReference type="EMBL" id="CAF4125969.1"/>
    </source>
</evidence>